<gene>
    <name evidence="3" type="ORF">SAMN04488505_101551</name>
</gene>
<evidence type="ECO:0000256" key="2">
    <source>
        <dbReference type="SAM" id="SignalP"/>
    </source>
</evidence>
<sequence>MKLSRVAAIFMVAAMIFSACKKDDAQPEAIFSFTFEGKQYVSSGTSAYYSDTVITGKKTLVIDGVTNNFKEHMQLMITSPDGEMPVGTYGGSAASLMPVTDSTESGYIGVSTINVQITSINSKRAEGTFSGTLSKSGETEKPLTDGTFKVNIN</sequence>
<name>A0A1H7IJ14_9BACT</name>
<feature type="chain" id="PRO_5011639781" description="Calycin-like beta-barrel domain-containing protein" evidence="2">
    <location>
        <begin position="22"/>
        <end position="153"/>
    </location>
</feature>
<proteinExistence type="predicted"/>
<evidence type="ECO:0000313" key="4">
    <source>
        <dbReference type="Proteomes" id="UP000198984"/>
    </source>
</evidence>
<dbReference type="EMBL" id="FOBB01000001">
    <property type="protein sequence ID" value="SEK61717.1"/>
    <property type="molecule type" value="Genomic_DNA"/>
</dbReference>
<evidence type="ECO:0000256" key="1">
    <source>
        <dbReference type="SAM" id="MobiDB-lite"/>
    </source>
</evidence>
<evidence type="ECO:0000313" key="3">
    <source>
        <dbReference type="EMBL" id="SEK61717.1"/>
    </source>
</evidence>
<feature type="signal peptide" evidence="2">
    <location>
        <begin position="1"/>
        <end position="21"/>
    </location>
</feature>
<reference evidence="3 4" key="1">
    <citation type="submission" date="2016-10" db="EMBL/GenBank/DDBJ databases">
        <authorList>
            <person name="de Groot N.N."/>
        </authorList>
    </citation>
    <scope>NUCLEOTIDE SEQUENCE [LARGE SCALE GENOMIC DNA]</scope>
    <source>
        <strain evidence="3 4">DSM 21039</strain>
    </source>
</reference>
<dbReference type="RefSeq" id="WP_089906610.1">
    <property type="nucleotide sequence ID" value="NZ_FOBB01000001.1"/>
</dbReference>
<dbReference type="AlphaFoldDB" id="A0A1H7IJ14"/>
<evidence type="ECO:0008006" key="5">
    <source>
        <dbReference type="Google" id="ProtNLM"/>
    </source>
</evidence>
<protein>
    <recommendedName>
        <fullName evidence="5">Calycin-like beta-barrel domain-containing protein</fullName>
    </recommendedName>
</protein>
<organism evidence="3 4">
    <name type="scientific">Chitinophaga rupis</name>
    <dbReference type="NCBI Taxonomy" id="573321"/>
    <lineage>
        <taxon>Bacteria</taxon>
        <taxon>Pseudomonadati</taxon>
        <taxon>Bacteroidota</taxon>
        <taxon>Chitinophagia</taxon>
        <taxon>Chitinophagales</taxon>
        <taxon>Chitinophagaceae</taxon>
        <taxon>Chitinophaga</taxon>
    </lineage>
</organism>
<keyword evidence="2" id="KW-0732">Signal</keyword>
<feature type="region of interest" description="Disordered" evidence="1">
    <location>
        <begin position="129"/>
        <end position="153"/>
    </location>
</feature>
<keyword evidence="4" id="KW-1185">Reference proteome</keyword>
<dbReference type="PROSITE" id="PS51257">
    <property type="entry name" value="PROKAR_LIPOPROTEIN"/>
    <property type="match status" value="1"/>
</dbReference>
<dbReference type="Proteomes" id="UP000198984">
    <property type="component" value="Unassembled WGS sequence"/>
</dbReference>
<accession>A0A1H7IJ14</accession>
<dbReference type="OrthoDB" id="666798at2"/>